<dbReference type="Proteomes" id="UP000356253">
    <property type="component" value="Unassembled WGS sequence"/>
</dbReference>
<proteinExistence type="predicted"/>
<keyword evidence="2" id="KW-1185">Reference proteome</keyword>
<comment type="caution">
    <text evidence="1">The sequence shown here is derived from an EMBL/GenBank/DDBJ whole genome shotgun (WGS) entry which is preliminary data.</text>
</comment>
<accession>A0AC61Y6W3</accession>
<name>A0AC61Y6W3_9FLAO</name>
<sequence length="991" mass="110734">MKKNYLTLFFLCFSSIVISQDIELYQQFNGQYDYTAIGATLNSCENNICGICEIEDSATANLTMQASQTVVAAYLYWAGSGSGDFEVELNNQPISAERSFSRFLSFNSGEFEFFSAFADITTIIQNTGNANYTVSEIDLQNAIIPYCNNATNFGGWAIIVIYEDNSLPLNQLSIFDGLQGVSVDQPNLTIQLNNLSVIDNNDAKIGFLAWEGDSSLGIEENLFVNGNEISNPPLNPAGNAFNGTNSFTNSSELYNMDLDFYNIENNINIGDTQATIQLHTGNGFSGDLILINNVITVLNSILPDPSPEINTINTTCFSSEVTINYTVNNVNCTGVLPPNTPILFYVEGELIGQTQTQNEIPIDGSESGSLTVNLPVNASTETEITMIVNNDLNGDIVVPEINEDNNETSSTFFLPVFEIAIEPNDLEACDETDNNDITFFDLTQNSALITGNQTNLEVNYFENETLAESNLSFIDDPSNYPNAENPQEIFVRLTSEFDDDCYLVDSFMLIVNETPLANQGDNLTACEYNAETGTAFFDLTENNDLIVDGQSNTELNIYSSEENAINNEDEIQNPTNYQNIENPQNIYVKLSNADHPECYSISTFQLQVTSISMGEIITEFKECDPDGEKAFFDLTQNTSLAIDGQENISIHYFETETQAENNVSWIDDPEDYENIANPQQVFVRISSTENEDCYLIDSFLLSVYAIPVTGEPDDLTSCDDYTNDEIATFNLTENDNTIIANQNNTILNYYLTEEDALNNENEIINITNYTNTSNPQTIYARLSNSSYQECYTLTNFQLNVLPVTSQNSNESLLLCDLGFNQAYFDITEIENQINLTSSQTIEGYYLSEEDASFQQNPINSPEYYRNTAAPQTIYMRIEEDGKCYQILSFSISVENCPPIIPDGYSPNGDGMNDTFEIKGLYDIFENFELKIFNRYGTLIYQGNNNTPEWDGTSTEGINNVGSQLPSGTYFYILNLNDANYNLYRGWVYLNR</sequence>
<organism evidence="1 2">
    <name type="scientific">Mesonia oceanica</name>
    <dbReference type="NCBI Taxonomy" id="2687242"/>
    <lineage>
        <taxon>Bacteria</taxon>
        <taxon>Pseudomonadati</taxon>
        <taxon>Bacteroidota</taxon>
        <taxon>Flavobacteriia</taxon>
        <taxon>Flavobacteriales</taxon>
        <taxon>Flavobacteriaceae</taxon>
        <taxon>Mesonia</taxon>
    </lineage>
</organism>
<protein>
    <submittedName>
        <fullName evidence="1">Uncharacterized protein</fullName>
    </submittedName>
</protein>
<dbReference type="EMBL" id="CABVMM010000004">
    <property type="protein sequence ID" value="VVU99907.1"/>
    <property type="molecule type" value="Genomic_DNA"/>
</dbReference>
<evidence type="ECO:0000313" key="2">
    <source>
        <dbReference type="Proteomes" id="UP000356253"/>
    </source>
</evidence>
<evidence type="ECO:0000313" key="1">
    <source>
        <dbReference type="EMBL" id="VVU99907.1"/>
    </source>
</evidence>
<reference evidence="1" key="1">
    <citation type="submission" date="2019-09" db="EMBL/GenBank/DDBJ databases">
        <authorList>
            <person name="Rodrigo-Torres L."/>
            <person name="Arahal R. D."/>
            <person name="Lucena T."/>
        </authorList>
    </citation>
    <scope>NUCLEOTIDE SEQUENCE</scope>
    <source>
        <strain evidence="1">ISS653</strain>
    </source>
</reference>
<gene>
    <name evidence="1" type="ORF">FVB9532_01168</name>
</gene>